<evidence type="ECO:0000313" key="2">
    <source>
        <dbReference type="Proteomes" id="UP000622430"/>
    </source>
</evidence>
<organism evidence="1 2">
    <name type="scientific">Burkholderia phage BCSR52</name>
    <dbReference type="NCBI Taxonomy" id="2805748"/>
    <lineage>
        <taxon>Viruses</taxon>
        <taxon>Duplodnaviria</taxon>
        <taxon>Heunggongvirae</taxon>
        <taxon>Uroviricota</taxon>
        <taxon>Caudoviricetes</taxon>
        <taxon>Lindbergviridae</taxon>
        <taxon>Irusalimvirus</taxon>
        <taxon>Irusalimvirus BCSR52</taxon>
    </lineage>
</organism>
<accession>A0A889IR24</accession>
<sequence>MNAAIFADVYYVDKNCIVHPAKVIERKNDYLIEFEDGSRTRTSDFNIFRSRAAANRAAVNRISSKFNDEEESKTFFQK</sequence>
<name>A0A889IR24_9CAUD</name>
<proteinExistence type="predicted"/>
<dbReference type="EMBL" id="MW460246">
    <property type="protein sequence ID" value="QRE00403.1"/>
    <property type="molecule type" value="Genomic_DNA"/>
</dbReference>
<reference evidence="1" key="1">
    <citation type="submission" date="2021-01" db="EMBL/GenBank/DDBJ databases">
        <authorList>
            <person name="Rakov C."/>
            <person name="Alkalay-Oren S."/>
            <person name="Coppenhagen-Glazer S."/>
            <person name="Hazan R."/>
        </authorList>
    </citation>
    <scope>NUCLEOTIDE SEQUENCE</scope>
</reference>
<evidence type="ECO:0000313" key="1">
    <source>
        <dbReference type="EMBL" id="QRE00403.1"/>
    </source>
</evidence>
<keyword evidence="2" id="KW-1185">Reference proteome</keyword>
<protein>
    <submittedName>
        <fullName evidence="1">Uncharacterized protein</fullName>
    </submittedName>
</protein>
<dbReference type="Proteomes" id="UP000622430">
    <property type="component" value="Segment"/>
</dbReference>